<dbReference type="EMBL" id="CAJVCH010099684">
    <property type="protein sequence ID" value="CAG7723495.1"/>
    <property type="molecule type" value="Genomic_DNA"/>
</dbReference>
<evidence type="ECO:0000313" key="3">
    <source>
        <dbReference type="Proteomes" id="UP000708208"/>
    </source>
</evidence>
<dbReference type="AlphaFoldDB" id="A0A8J2JWW9"/>
<protein>
    <submittedName>
        <fullName evidence="2">Uncharacterized protein</fullName>
    </submittedName>
</protein>
<feature type="non-terminal residue" evidence="2">
    <location>
        <position position="72"/>
    </location>
</feature>
<proteinExistence type="predicted"/>
<dbReference type="Proteomes" id="UP000708208">
    <property type="component" value="Unassembled WGS sequence"/>
</dbReference>
<evidence type="ECO:0000256" key="1">
    <source>
        <dbReference type="SAM" id="MobiDB-lite"/>
    </source>
</evidence>
<feature type="compositionally biased region" description="Low complexity" evidence="1">
    <location>
        <begin position="30"/>
        <end position="39"/>
    </location>
</feature>
<comment type="caution">
    <text evidence="2">The sequence shown here is derived from an EMBL/GenBank/DDBJ whole genome shotgun (WGS) entry which is preliminary data.</text>
</comment>
<feature type="compositionally biased region" description="Low complexity" evidence="1">
    <location>
        <begin position="1"/>
        <end position="22"/>
    </location>
</feature>
<organism evidence="2 3">
    <name type="scientific">Allacma fusca</name>
    <dbReference type="NCBI Taxonomy" id="39272"/>
    <lineage>
        <taxon>Eukaryota</taxon>
        <taxon>Metazoa</taxon>
        <taxon>Ecdysozoa</taxon>
        <taxon>Arthropoda</taxon>
        <taxon>Hexapoda</taxon>
        <taxon>Collembola</taxon>
        <taxon>Symphypleona</taxon>
        <taxon>Sminthuridae</taxon>
        <taxon>Allacma</taxon>
    </lineage>
</organism>
<keyword evidence="3" id="KW-1185">Reference proteome</keyword>
<evidence type="ECO:0000313" key="2">
    <source>
        <dbReference type="EMBL" id="CAG7723495.1"/>
    </source>
</evidence>
<accession>A0A8J2JWW9</accession>
<feature type="compositionally biased region" description="Polar residues" evidence="1">
    <location>
        <begin position="62"/>
        <end position="72"/>
    </location>
</feature>
<name>A0A8J2JWW9_9HEXA</name>
<reference evidence="2" key="1">
    <citation type="submission" date="2021-06" db="EMBL/GenBank/DDBJ databases">
        <authorList>
            <person name="Hodson N. C."/>
            <person name="Mongue J. A."/>
            <person name="Jaron S. K."/>
        </authorList>
    </citation>
    <scope>NUCLEOTIDE SEQUENCE</scope>
</reference>
<gene>
    <name evidence="2" type="ORF">AFUS01_LOCUS12581</name>
</gene>
<feature type="region of interest" description="Disordered" evidence="1">
    <location>
        <begin position="1"/>
        <end position="72"/>
    </location>
</feature>
<sequence>KGAKESSNASASNASNPLASKSVTEEEPGSASSSASNSSTPRGDGTSRPTPGSIIRVPETHGSATSSTSRTS</sequence>
<feature type="non-terminal residue" evidence="2">
    <location>
        <position position="1"/>
    </location>
</feature>
<dbReference type="OrthoDB" id="6077599at2759"/>